<comment type="subunit">
    <text evidence="7">Forms oligomers.</text>
</comment>
<evidence type="ECO:0000256" key="1">
    <source>
        <dbReference type="ARBA" id="ARBA00013860"/>
    </source>
</evidence>
<organism evidence="9 10">
    <name type="scientific">Eiseniibacteriota bacterium</name>
    <dbReference type="NCBI Taxonomy" id="2212470"/>
    <lineage>
        <taxon>Bacteria</taxon>
        <taxon>Candidatus Eiseniibacteriota</taxon>
    </lineage>
</organism>
<keyword evidence="2 7" id="KW-0963">Cytoplasm</keyword>
<comment type="similarity">
    <text evidence="7">Belongs to the MraZ family.</text>
</comment>
<dbReference type="CDD" id="cd16321">
    <property type="entry name" value="MraZ_C"/>
    <property type="match status" value="1"/>
</dbReference>
<reference evidence="9 10" key="1">
    <citation type="journal article" date="2019" name="Nat. Microbiol.">
        <title>Mediterranean grassland soil C-N compound turnover is dependent on rainfall and depth, and is mediated by genomically divergent microorganisms.</title>
        <authorList>
            <person name="Diamond S."/>
            <person name="Andeer P.F."/>
            <person name="Li Z."/>
            <person name="Crits-Christoph A."/>
            <person name="Burstein D."/>
            <person name="Anantharaman K."/>
            <person name="Lane K.R."/>
            <person name="Thomas B.C."/>
            <person name="Pan C."/>
            <person name="Northen T.R."/>
            <person name="Banfield J.F."/>
        </authorList>
    </citation>
    <scope>NUCLEOTIDE SEQUENCE [LARGE SCALE GENOMIC DNA]</scope>
    <source>
        <strain evidence="9">WS_3</strain>
    </source>
</reference>
<feature type="domain" description="SpoVT-AbrB" evidence="8">
    <location>
        <begin position="7"/>
        <end position="54"/>
    </location>
</feature>
<sequence>MTSFYGTESYAIDHKGRLAIPAEVRRPDGRKQPIKSFYLVAFFEGCLALYTPEQWNGVIERVKRRSGGRKGRKFSRAFFNNVKEVPVDSQGRVTIPSVLMSRAGLEREAVLHGLPDRVEIWNPKRHEKAMAEADSQFEEFGEEVFGGE</sequence>
<evidence type="ECO:0000256" key="5">
    <source>
        <dbReference type="ARBA" id="ARBA00023125"/>
    </source>
</evidence>
<dbReference type="Gene3D" id="3.40.1550.20">
    <property type="entry name" value="Transcriptional regulator MraZ domain"/>
    <property type="match status" value="1"/>
</dbReference>
<feature type="domain" description="SpoVT-AbrB" evidence="8">
    <location>
        <begin position="82"/>
        <end position="125"/>
    </location>
</feature>
<dbReference type="AlphaFoldDB" id="A0A538SKI5"/>
<gene>
    <name evidence="7" type="primary">mraZ</name>
    <name evidence="9" type="ORF">E6K73_04505</name>
</gene>
<protein>
    <recommendedName>
        <fullName evidence="1 7">Transcriptional regulator MraZ</fullName>
    </recommendedName>
</protein>
<accession>A0A538SKI5</accession>
<dbReference type="Proteomes" id="UP000320184">
    <property type="component" value="Unassembled WGS sequence"/>
</dbReference>
<evidence type="ECO:0000313" key="9">
    <source>
        <dbReference type="EMBL" id="TMQ51879.1"/>
    </source>
</evidence>
<dbReference type="GO" id="GO:0000976">
    <property type="term" value="F:transcription cis-regulatory region binding"/>
    <property type="evidence" value="ECO:0007669"/>
    <property type="project" value="TreeGrafter"/>
</dbReference>
<dbReference type="GO" id="GO:0005737">
    <property type="term" value="C:cytoplasm"/>
    <property type="evidence" value="ECO:0007669"/>
    <property type="project" value="UniProtKB-UniRule"/>
</dbReference>
<evidence type="ECO:0000256" key="2">
    <source>
        <dbReference type="ARBA" id="ARBA00022490"/>
    </source>
</evidence>
<evidence type="ECO:0000256" key="3">
    <source>
        <dbReference type="ARBA" id="ARBA00022737"/>
    </source>
</evidence>
<dbReference type="SUPFAM" id="SSF89447">
    <property type="entry name" value="AbrB/MazE/MraZ-like"/>
    <property type="match status" value="1"/>
</dbReference>
<evidence type="ECO:0000256" key="4">
    <source>
        <dbReference type="ARBA" id="ARBA00023015"/>
    </source>
</evidence>
<dbReference type="PROSITE" id="PS51740">
    <property type="entry name" value="SPOVT_ABRB"/>
    <property type="match status" value="2"/>
</dbReference>
<proteinExistence type="inferred from homology"/>
<dbReference type="InterPro" id="IPR035642">
    <property type="entry name" value="MraZ_N"/>
</dbReference>
<dbReference type="InterPro" id="IPR007159">
    <property type="entry name" value="SpoVT-AbrB_dom"/>
</dbReference>
<dbReference type="InterPro" id="IPR035644">
    <property type="entry name" value="MraZ_C"/>
</dbReference>
<keyword evidence="6 7" id="KW-0804">Transcription</keyword>
<evidence type="ECO:0000256" key="6">
    <source>
        <dbReference type="ARBA" id="ARBA00023163"/>
    </source>
</evidence>
<comment type="caution">
    <text evidence="9">The sequence shown here is derived from an EMBL/GenBank/DDBJ whole genome shotgun (WGS) entry which is preliminary data.</text>
</comment>
<dbReference type="PANTHER" id="PTHR34701">
    <property type="entry name" value="TRANSCRIPTIONAL REGULATOR MRAZ"/>
    <property type="match status" value="1"/>
</dbReference>
<dbReference type="GO" id="GO:2000143">
    <property type="term" value="P:negative regulation of DNA-templated transcription initiation"/>
    <property type="evidence" value="ECO:0007669"/>
    <property type="project" value="TreeGrafter"/>
</dbReference>
<dbReference type="InterPro" id="IPR003444">
    <property type="entry name" value="MraZ"/>
</dbReference>
<keyword evidence="4 7" id="KW-0805">Transcription regulation</keyword>
<dbReference type="PANTHER" id="PTHR34701:SF1">
    <property type="entry name" value="TRANSCRIPTIONAL REGULATOR MRAZ"/>
    <property type="match status" value="1"/>
</dbReference>
<keyword evidence="3" id="KW-0677">Repeat</keyword>
<dbReference type="GO" id="GO:0003700">
    <property type="term" value="F:DNA-binding transcription factor activity"/>
    <property type="evidence" value="ECO:0007669"/>
    <property type="project" value="UniProtKB-UniRule"/>
</dbReference>
<name>A0A538SKI5_UNCEI</name>
<keyword evidence="5 7" id="KW-0238">DNA-binding</keyword>
<dbReference type="CDD" id="cd16320">
    <property type="entry name" value="MraZ_N"/>
    <property type="match status" value="1"/>
</dbReference>
<dbReference type="InterPro" id="IPR037914">
    <property type="entry name" value="SpoVT-AbrB_sf"/>
</dbReference>
<dbReference type="EMBL" id="VBOT01000052">
    <property type="protein sequence ID" value="TMQ51879.1"/>
    <property type="molecule type" value="Genomic_DNA"/>
</dbReference>
<evidence type="ECO:0000256" key="7">
    <source>
        <dbReference type="HAMAP-Rule" id="MF_01008"/>
    </source>
</evidence>
<dbReference type="HAMAP" id="MF_01008">
    <property type="entry name" value="MraZ"/>
    <property type="match status" value="1"/>
</dbReference>
<evidence type="ECO:0000259" key="8">
    <source>
        <dbReference type="PROSITE" id="PS51740"/>
    </source>
</evidence>
<comment type="subcellular location">
    <subcellularLocation>
        <location evidence="7">Cytoplasm</location>
        <location evidence="7">Nucleoid</location>
    </subcellularLocation>
</comment>
<dbReference type="InterPro" id="IPR038619">
    <property type="entry name" value="MraZ_sf"/>
</dbReference>
<dbReference type="InterPro" id="IPR020603">
    <property type="entry name" value="MraZ_dom"/>
</dbReference>
<dbReference type="Pfam" id="PF02381">
    <property type="entry name" value="MraZ"/>
    <property type="match status" value="2"/>
</dbReference>
<dbReference type="GO" id="GO:0009295">
    <property type="term" value="C:nucleoid"/>
    <property type="evidence" value="ECO:0007669"/>
    <property type="project" value="UniProtKB-SubCell"/>
</dbReference>
<evidence type="ECO:0000313" key="10">
    <source>
        <dbReference type="Proteomes" id="UP000320184"/>
    </source>
</evidence>